<gene>
    <name evidence="1" type="ORF">DSO57_1007519</name>
</gene>
<dbReference type="EMBL" id="QTSX02000732">
    <property type="protein sequence ID" value="KAJ9086116.1"/>
    <property type="molecule type" value="Genomic_DNA"/>
</dbReference>
<evidence type="ECO:0000313" key="1">
    <source>
        <dbReference type="EMBL" id="KAJ9086116.1"/>
    </source>
</evidence>
<dbReference type="Proteomes" id="UP001165960">
    <property type="component" value="Unassembled WGS sequence"/>
</dbReference>
<reference evidence="1" key="1">
    <citation type="submission" date="2022-04" db="EMBL/GenBank/DDBJ databases">
        <title>Genome of the entomopathogenic fungus Entomophthora muscae.</title>
        <authorList>
            <person name="Elya C."/>
            <person name="Lovett B.R."/>
            <person name="Lee E."/>
            <person name="Macias A.M."/>
            <person name="Hajek A.E."/>
            <person name="De Bivort B.L."/>
            <person name="Kasson M.T."/>
            <person name="De Fine Licht H.H."/>
            <person name="Stajich J.E."/>
        </authorList>
    </citation>
    <scope>NUCLEOTIDE SEQUENCE</scope>
    <source>
        <strain evidence="1">Berkeley</strain>
    </source>
</reference>
<sequence>MVQNIAKVLYTTCLQSHPRQNFLTLWKLQLEATHHSHQHELQWSDQRRCMPEACRQRIQLAKDFDHMLENGFPRLTDKHPDPPEYTIYISLTPNIAALNQ</sequence>
<proteinExistence type="predicted"/>
<keyword evidence="2" id="KW-1185">Reference proteome</keyword>
<name>A0ACC2UHJ2_9FUNG</name>
<comment type="caution">
    <text evidence="1">The sequence shown here is derived from an EMBL/GenBank/DDBJ whole genome shotgun (WGS) entry which is preliminary data.</text>
</comment>
<protein>
    <submittedName>
        <fullName evidence="1">Uncharacterized protein</fullName>
    </submittedName>
</protein>
<organism evidence="1 2">
    <name type="scientific">Entomophthora muscae</name>
    <dbReference type="NCBI Taxonomy" id="34485"/>
    <lineage>
        <taxon>Eukaryota</taxon>
        <taxon>Fungi</taxon>
        <taxon>Fungi incertae sedis</taxon>
        <taxon>Zoopagomycota</taxon>
        <taxon>Entomophthoromycotina</taxon>
        <taxon>Entomophthoromycetes</taxon>
        <taxon>Entomophthorales</taxon>
        <taxon>Entomophthoraceae</taxon>
        <taxon>Entomophthora</taxon>
    </lineage>
</organism>
<evidence type="ECO:0000313" key="2">
    <source>
        <dbReference type="Proteomes" id="UP001165960"/>
    </source>
</evidence>
<accession>A0ACC2UHJ2</accession>